<sequence length="157" mass="17778">MILGTDGADLSYRTLDYDVTATADGDLKVTEHIDIKLRKRKDDDGKTKPWKQLYQQYMLKTDNLTDITDISVRNVTNGIDYGHQAKPRLPDDVPQDEWDSDYANHWYIADVTDDDDNPQPYVPGKDGLPLDGYSEDKTVEIGWNIPTTVKPTASSSR</sequence>
<feature type="region of interest" description="Disordered" evidence="1">
    <location>
        <begin position="112"/>
        <end position="133"/>
    </location>
</feature>
<dbReference type="Proteomes" id="UP000494246">
    <property type="component" value="Unassembled WGS sequence"/>
</dbReference>
<organism evidence="3 4">
    <name type="scientific">Bifidobacterium longum subsp. infantis</name>
    <dbReference type="NCBI Taxonomy" id="1682"/>
    <lineage>
        <taxon>Bacteria</taxon>
        <taxon>Bacillati</taxon>
        <taxon>Actinomycetota</taxon>
        <taxon>Actinomycetes</taxon>
        <taxon>Bifidobacteriales</taxon>
        <taxon>Bifidobacteriaceae</taxon>
        <taxon>Bifidobacterium</taxon>
    </lineage>
</organism>
<gene>
    <name evidence="3" type="ORF">BIFLH23_00089</name>
</gene>
<comment type="caution">
    <text evidence="3">The sequence shown here is derived from an EMBL/GenBank/DDBJ whole genome shotgun (WGS) entry which is preliminary data.</text>
</comment>
<evidence type="ECO:0000259" key="2">
    <source>
        <dbReference type="Pfam" id="PF09972"/>
    </source>
</evidence>
<proteinExistence type="predicted"/>
<dbReference type="EMBL" id="CABWKH010000001">
    <property type="protein sequence ID" value="VWQ32408.1"/>
    <property type="molecule type" value="Genomic_DNA"/>
</dbReference>
<dbReference type="AlphaFoldDB" id="A0A8U0L8F9"/>
<name>A0A8U0L8F9_BIFLI</name>
<dbReference type="Pfam" id="PF09972">
    <property type="entry name" value="DUF2207"/>
    <property type="match status" value="1"/>
</dbReference>
<reference evidence="3 4" key="1">
    <citation type="submission" date="2019-10" db="EMBL/GenBank/DDBJ databases">
        <authorList>
            <consortium name="Melissa Lawson"/>
            <person name="O'neill I."/>
        </authorList>
    </citation>
    <scope>NUCLEOTIDE SEQUENCE [LARGE SCALE GENOMIC DNA]</scope>
    <source>
        <strain evidence="3">LH_23</strain>
    </source>
</reference>
<evidence type="ECO:0000256" key="1">
    <source>
        <dbReference type="SAM" id="MobiDB-lite"/>
    </source>
</evidence>
<evidence type="ECO:0000313" key="4">
    <source>
        <dbReference type="Proteomes" id="UP000494246"/>
    </source>
</evidence>
<accession>A0A8U0L8F9</accession>
<evidence type="ECO:0000313" key="3">
    <source>
        <dbReference type="EMBL" id="VWQ32408.1"/>
    </source>
</evidence>
<protein>
    <recommendedName>
        <fullName evidence="2">DUF2207 domain-containing protein</fullName>
    </recommendedName>
</protein>
<feature type="domain" description="DUF2207" evidence="2">
    <location>
        <begin position="15"/>
        <end position="151"/>
    </location>
</feature>
<dbReference type="InterPro" id="IPR018702">
    <property type="entry name" value="DUF2207"/>
</dbReference>